<dbReference type="InterPro" id="IPR035093">
    <property type="entry name" value="RelE/ParE_toxin_dom_sf"/>
</dbReference>
<comment type="caution">
    <text evidence="2">The sequence shown here is derived from an EMBL/GenBank/DDBJ whole genome shotgun (WGS) entry which is preliminary data.</text>
</comment>
<sequence length="87" mass="11119">MKYNIIFSKNFKKKLNSFDWGYKEKIKKNFYLMSLWLFQELDIKELSPKWNNLYRLRVWKYRIIYEKQDLNLIILVLDIWSRWDIYK</sequence>
<protein>
    <recommendedName>
        <fullName evidence="3">Type II toxin-antitoxin system mRNA interferase toxin, RelE/StbE family</fullName>
    </recommendedName>
</protein>
<dbReference type="PANTHER" id="PTHR38813">
    <property type="match status" value="1"/>
</dbReference>
<dbReference type="InterPro" id="IPR007712">
    <property type="entry name" value="RelE/ParE_toxin"/>
</dbReference>
<dbReference type="EMBL" id="AMFJ01021660">
    <property type="protein sequence ID" value="EKD65954.1"/>
    <property type="molecule type" value="Genomic_DNA"/>
</dbReference>
<reference evidence="2" key="1">
    <citation type="journal article" date="2012" name="Science">
        <title>Fermentation, hydrogen, and sulfur metabolism in multiple uncultivated bacterial phyla.</title>
        <authorList>
            <person name="Wrighton K.C."/>
            <person name="Thomas B.C."/>
            <person name="Sharon I."/>
            <person name="Miller C.S."/>
            <person name="Castelle C.J."/>
            <person name="VerBerkmoes N.C."/>
            <person name="Wilkins M.J."/>
            <person name="Hettich R.L."/>
            <person name="Lipton M.S."/>
            <person name="Williams K.H."/>
            <person name="Long P.E."/>
            <person name="Banfield J.F."/>
        </authorList>
    </citation>
    <scope>NUCLEOTIDE SEQUENCE [LARGE SCALE GENOMIC DNA]</scope>
</reference>
<proteinExistence type="predicted"/>
<evidence type="ECO:0008006" key="3">
    <source>
        <dbReference type="Google" id="ProtNLM"/>
    </source>
</evidence>
<gene>
    <name evidence="2" type="ORF">ACD_49C00074G0031</name>
</gene>
<keyword evidence="1" id="KW-1277">Toxin-antitoxin system</keyword>
<evidence type="ECO:0000256" key="1">
    <source>
        <dbReference type="ARBA" id="ARBA00022649"/>
    </source>
</evidence>
<dbReference type="SUPFAM" id="SSF143011">
    <property type="entry name" value="RelE-like"/>
    <property type="match status" value="1"/>
</dbReference>
<dbReference type="Pfam" id="PF05016">
    <property type="entry name" value="ParE_toxin"/>
    <property type="match status" value="1"/>
</dbReference>
<name>K2BUL3_9BACT</name>
<dbReference type="PANTHER" id="PTHR38813:SF1">
    <property type="entry name" value="TOXIN RELE1-RELATED"/>
    <property type="match status" value="1"/>
</dbReference>
<evidence type="ECO:0000313" key="2">
    <source>
        <dbReference type="EMBL" id="EKD65954.1"/>
    </source>
</evidence>
<dbReference type="Gene3D" id="3.30.2310.20">
    <property type="entry name" value="RelE-like"/>
    <property type="match status" value="1"/>
</dbReference>
<organism evidence="2">
    <name type="scientific">uncultured bacterium</name>
    <name type="common">gcode 4</name>
    <dbReference type="NCBI Taxonomy" id="1234023"/>
    <lineage>
        <taxon>Bacteria</taxon>
        <taxon>environmental samples</taxon>
    </lineage>
</organism>
<dbReference type="AlphaFoldDB" id="K2BUL3"/>
<dbReference type="InterPro" id="IPR052747">
    <property type="entry name" value="TA_system_RelE_toxin"/>
</dbReference>
<accession>K2BUL3</accession>